<evidence type="ECO:0000313" key="1">
    <source>
        <dbReference type="EMBL" id="MEW9492074.1"/>
    </source>
</evidence>
<proteinExistence type="predicted"/>
<sequence>MVWEVAETAFLTSFLPCSFEGLEMSMFSYLARQSDRKAENLGTWLGVVGVLLTSTLVYYFLPILITDVAEHVMKLLLGFTFLAFATAFVFRDYPKPSSALIVGIVGVLAEGVEVNLFEVSSYLMTGELLPAFLGGSLGFFWVLLLSYFVAMRVKEKAMKAIAVSVLYLVGFVVLTSSLI</sequence>
<organism evidence="1 2">
    <name type="scientific">Candidatus Aramenus sulfurataquae</name>
    <dbReference type="NCBI Taxonomy" id="1326980"/>
    <lineage>
        <taxon>Archaea</taxon>
        <taxon>Thermoproteota</taxon>
        <taxon>Thermoprotei</taxon>
        <taxon>Sulfolobales</taxon>
        <taxon>Sulfolobaceae</taxon>
        <taxon>Candidatus Aramenus</taxon>
    </lineage>
</organism>
<protein>
    <submittedName>
        <fullName evidence="1">GlyGly-CTERM sorting domain-containing protein</fullName>
    </submittedName>
</protein>
<comment type="caution">
    <text evidence="1">The sequence shown here is derived from an EMBL/GenBank/DDBJ whole genome shotgun (WGS) entry which is preliminary data.</text>
</comment>
<accession>A0ACC6TQD6</accession>
<gene>
    <name evidence="1" type="ORF">TQ35_0007745</name>
</gene>
<evidence type="ECO:0000313" key="2">
    <source>
        <dbReference type="Proteomes" id="UP000053480"/>
    </source>
</evidence>
<dbReference type="EMBL" id="JZWS03000011">
    <property type="protein sequence ID" value="MEW9492074.1"/>
    <property type="molecule type" value="Genomic_DNA"/>
</dbReference>
<name>A0ACC6TQD6_9CREN</name>
<reference evidence="1" key="1">
    <citation type="submission" date="2024-07" db="EMBL/GenBank/DDBJ databases">
        <title>Metagenome and Metagenome-Assembled Genomes of Archaea from a hot spring from the geothermal field of Los Azufres, Mexico.</title>
        <authorList>
            <person name="Marin-Paredes R."/>
            <person name="Martinez-Romero E."/>
            <person name="Servin-Garciduenas L.E."/>
        </authorList>
    </citation>
    <scope>NUCLEOTIDE SEQUENCE</scope>
    <source>
        <strain evidence="1">AZ1-454</strain>
    </source>
</reference>
<dbReference type="Proteomes" id="UP000053480">
    <property type="component" value="Unassembled WGS sequence"/>
</dbReference>